<reference evidence="2 3" key="1">
    <citation type="journal article" date="2016" name="Nat. Commun.">
        <title>Thousands of microbial genomes shed light on interconnected biogeochemical processes in an aquifer system.</title>
        <authorList>
            <person name="Anantharaman K."/>
            <person name="Brown C.T."/>
            <person name="Hug L.A."/>
            <person name="Sharon I."/>
            <person name="Castelle C.J."/>
            <person name="Probst A.J."/>
            <person name="Thomas B.C."/>
            <person name="Singh A."/>
            <person name="Wilkins M.J."/>
            <person name="Karaoz U."/>
            <person name="Brodie E.L."/>
            <person name="Williams K.H."/>
            <person name="Hubbard S.S."/>
            <person name="Banfield J.F."/>
        </authorList>
    </citation>
    <scope>NUCLEOTIDE SEQUENCE [LARGE SCALE GENOMIC DNA]</scope>
</reference>
<gene>
    <name evidence="2" type="ORF">A2591_03945</name>
</gene>
<sequence length="381" mass="40902">MFSKERCAMNANAKTLAALDQVVSGRVDDLHRTLTAELDTITVPVRQVPRMRIVSGFTIPDGVEDVPDSEAALRREGFEDRVERLARMKKRRTDLQNEFAAVGITPLAIVPLSVWGMLCKQFGLVRFERLSEEGKTGAPGLDDFAGSILFAAIALLVGLMSGGVTLALVPGMGDALLAGAITFIFMVGVYLLGKSLDNLEEGWKQHVAFVMFVTCIGAALLAPTAVAYSPFILLAGFVPGFLLLGLLVSRPGESLRESLVSLVGKCVLRILPHQKLVRVLFPDGVDGGTTAISVQFPKPPSDVAEVLKKAGDMNLYVSVAADPAAITLNRDEIVRRIQDFAADPVIYVVSGDMVAILAQFGDFPDEKDVVEAAQRIGIPLV</sequence>
<comment type="caution">
    <text evidence="2">The sequence shown here is derived from an EMBL/GenBank/DDBJ whole genome shotgun (WGS) entry which is preliminary data.</text>
</comment>
<evidence type="ECO:0000313" key="3">
    <source>
        <dbReference type="Proteomes" id="UP000178168"/>
    </source>
</evidence>
<keyword evidence="1" id="KW-0812">Transmembrane</keyword>
<feature type="transmembrane region" description="Helical" evidence="1">
    <location>
        <begin position="228"/>
        <end position="248"/>
    </location>
</feature>
<evidence type="ECO:0000313" key="2">
    <source>
        <dbReference type="EMBL" id="OHA85219.1"/>
    </source>
</evidence>
<feature type="transmembrane region" description="Helical" evidence="1">
    <location>
        <begin position="148"/>
        <end position="169"/>
    </location>
</feature>
<name>A0A1G2SKT6_9BACT</name>
<keyword evidence="1" id="KW-1133">Transmembrane helix</keyword>
<feature type="transmembrane region" description="Helical" evidence="1">
    <location>
        <begin position="175"/>
        <end position="193"/>
    </location>
</feature>
<dbReference type="AlphaFoldDB" id="A0A1G2SKT6"/>
<dbReference type="EMBL" id="MHUZ01000028">
    <property type="protein sequence ID" value="OHA85219.1"/>
    <property type="molecule type" value="Genomic_DNA"/>
</dbReference>
<keyword evidence="1" id="KW-0472">Membrane</keyword>
<protein>
    <submittedName>
        <fullName evidence="2">Uncharacterized protein</fullName>
    </submittedName>
</protein>
<organism evidence="2 3">
    <name type="scientific">Candidatus Yonathbacteria bacterium RIFOXYD1_FULL_52_36</name>
    <dbReference type="NCBI Taxonomy" id="1802730"/>
    <lineage>
        <taxon>Bacteria</taxon>
        <taxon>Candidatus Yonathiibacteriota</taxon>
    </lineage>
</organism>
<accession>A0A1G2SKT6</accession>
<feature type="transmembrane region" description="Helical" evidence="1">
    <location>
        <begin position="99"/>
        <end position="119"/>
    </location>
</feature>
<dbReference type="STRING" id="1802730.A2591_03945"/>
<evidence type="ECO:0000256" key="1">
    <source>
        <dbReference type="SAM" id="Phobius"/>
    </source>
</evidence>
<feature type="transmembrane region" description="Helical" evidence="1">
    <location>
        <begin position="205"/>
        <end position="222"/>
    </location>
</feature>
<dbReference type="Proteomes" id="UP000178168">
    <property type="component" value="Unassembled WGS sequence"/>
</dbReference>
<proteinExistence type="predicted"/>